<evidence type="ECO:0000313" key="2">
    <source>
        <dbReference type="Proteomes" id="UP000789920"/>
    </source>
</evidence>
<proteinExistence type="predicted"/>
<organism evidence="1 2">
    <name type="scientific">Racocetra persica</name>
    <dbReference type="NCBI Taxonomy" id="160502"/>
    <lineage>
        <taxon>Eukaryota</taxon>
        <taxon>Fungi</taxon>
        <taxon>Fungi incertae sedis</taxon>
        <taxon>Mucoromycota</taxon>
        <taxon>Glomeromycotina</taxon>
        <taxon>Glomeromycetes</taxon>
        <taxon>Diversisporales</taxon>
        <taxon>Gigasporaceae</taxon>
        <taxon>Racocetra</taxon>
    </lineage>
</organism>
<reference evidence="1" key="1">
    <citation type="submission" date="2021-06" db="EMBL/GenBank/DDBJ databases">
        <authorList>
            <person name="Kallberg Y."/>
            <person name="Tangrot J."/>
            <person name="Rosling A."/>
        </authorList>
    </citation>
    <scope>NUCLEOTIDE SEQUENCE</scope>
    <source>
        <strain evidence="1">MA461A</strain>
    </source>
</reference>
<dbReference type="EMBL" id="CAJVQC010009096">
    <property type="protein sequence ID" value="CAG8600473.1"/>
    <property type="molecule type" value="Genomic_DNA"/>
</dbReference>
<gene>
    <name evidence="1" type="ORF">RPERSI_LOCUS5897</name>
</gene>
<dbReference type="Proteomes" id="UP000789920">
    <property type="component" value="Unassembled WGS sequence"/>
</dbReference>
<keyword evidence="2" id="KW-1185">Reference proteome</keyword>
<sequence>MIKKPLFIPKQEYDSGSSLNNNQQLYNDNGIINPIQGHTLLPAQNIYIEYINDLNQEQFNMQQETNILFQ</sequence>
<protein>
    <submittedName>
        <fullName evidence="1">3379_t:CDS:1</fullName>
    </submittedName>
</protein>
<name>A0ACA9MMS7_9GLOM</name>
<comment type="caution">
    <text evidence="1">The sequence shown here is derived from an EMBL/GenBank/DDBJ whole genome shotgun (WGS) entry which is preliminary data.</text>
</comment>
<evidence type="ECO:0000313" key="1">
    <source>
        <dbReference type="EMBL" id="CAG8600473.1"/>
    </source>
</evidence>
<feature type="non-terminal residue" evidence="1">
    <location>
        <position position="70"/>
    </location>
</feature>
<accession>A0ACA9MMS7</accession>